<dbReference type="Proteomes" id="UP001557470">
    <property type="component" value="Unassembled WGS sequence"/>
</dbReference>
<sequence length="77" mass="9003">MFLYALTHLVKVVHQLVVRVRLTPKDQNMDLTNTQEAILQQINAELIEKGLSDDVKFSWKEQPNGKIFFNDENFKLT</sequence>
<evidence type="ECO:0000313" key="1">
    <source>
        <dbReference type="EMBL" id="KAL0970039.1"/>
    </source>
</evidence>
<accession>A0ABD0WED9</accession>
<proteinExistence type="predicted"/>
<dbReference type="EMBL" id="JAGEUA010000007">
    <property type="protein sequence ID" value="KAL0970039.1"/>
    <property type="molecule type" value="Genomic_DNA"/>
</dbReference>
<reference evidence="1 2" key="1">
    <citation type="submission" date="2024-06" db="EMBL/GenBank/DDBJ databases">
        <authorList>
            <person name="Pan Q."/>
            <person name="Wen M."/>
            <person name="Jouanno E."/>
            <person name="Zahm M."/>
            <person name="Klopp C."/>
            <person name="Cabau C."/>
            <person name="Louis A."/>
            <person name="Berthelot C."/>
            <person name="Parey E."/>
            <person name="Roest Crollius H."/>
            <person name="Montfort J."/>
            <person name="Robinson-Rechavi M."/>
            <person name="Bouchez O."/>
            <person name="Lampietro C."/>
            <person name="Lopez Roques C."/>
            <person name="Donnadieu C."/>
            <person name="Postlethwait J."/>
            <person name="Bobe J."/>
            <person name="Verreycken H."/>
            <person name="Guiguen Y."/>
        </authorList>
    </citation>
    <scope>NUCLEOTIDE SEQUENCE [LARGE SCALE GENOMIC DNA]</scope>
    <source>
        <strain evidence="1">Up_M1</strain>
        <tissue evidence="1">Testis</tissue>
    </source>
</reference>
<dbReference type="AlphaFoldDB" id="A0ABD0WED9"/>
<comment type="caution">
    <text evidence="1">The sequence shown here is derived from an EMBL/GenBank/DDBJ whole genome shotgun (WGS) entry which is preliminary data.</text>
</comment>
<name>A0ABD0WED9_UMBPY</name>
<organism evidence="1 2">
    <name type="scientific">Umbra pygmaea</name>
    <name type="common">Eastern mudminnow</name>
    <dbReference type="NCBI Taxonomy" id="75934"/>
    <lineage>
        <taxon>Eukaryota</taxon>
        <taxon>Metazoa</taxon>
        <taxon>Chordata</taxon>
        <taxon>Craniata</taxon>
        <taxon>Vertebrata</taxon>
        <taxon>Euteleostomi</taxon>
        <taxon>Actinopterygii</taxon>
        <taxon>Neopterygii</taxon>
        <taxon>Teleostei</taxon>
        <taxon>Protacanthopterygii</taxon>
        <taxon>Esociformes</taxon>
        <taxon>Umbridae</taxon>
        <taxon>Umbra</taxon>
    </lineage>
</organism>
<evidence type="ECO:0000313" key="2">
    <source>
        <dbReference type="Proteomes" id="UP001557470"/>
    </source>
</evidence>
<gene>
    <name evidence="1" type="ORF">UPYG_G00236330</name>
</gene>
<keyword evidence="2" id="KW-1185">Reference proteome</keyword>
<protein>
    <submittedName>
        <fullName evidence="1">Uncharacterized protein</fullName>
    </submittedName>
</protein>